<feature type="region of interest" description="Disordered" evidence="1">
    <location>
        <begin position="197"/>
        <end position="219"/>
    </location>
</feature>
<sequence length="234" mass="25422">MKRGDVPSTYLCFFETSTSVGEVVLPCVYIGPFVNEALYQPVTGLGDHPTENGVERLRRASITTIIALDNTGGTEWLWRGLTTIIVLKDNAILLSRSTTVKEQLHQSLAASNAVANPVVAFMLMPISVVTRVRKGSHSGQYEVDYPAGNALSQAGRTDRLHSAVGIRAGQAAVLSKPDWNHNDSEAREGRQCFYAQQQPRKGPSNTPLTDQGQPSGFSRYSIHNRAAIALNDSV</sequence>
<comment type="caution">
    <text evidence="2">The sequence shown here is derived from an EMBL/GenBank/DDBJ whole genome shotgun (WGS) entry which is preliminary data.</text>
</comment>
<evidence type="ECO:0000313" key="3">
    <source>
        <dbReference type="Proteomes" id="UP000324241"/>
    </source>
</evidence>
<accession>A0A5M9MFM1</accession>
<organism evidence="2 3">
    <name type="scientific">Aspergillus tanneri</name>
    <dbReference type="NCBI Taxonomy" id="1220188"/>
    <lineage>
        <taxon>Eukaryota</taxon>
        <taxon>Fungi</taxon>
        <taxon>Dikarya</taxon>
        <taxon>Ascomycota</taxon>
        <taxon>Pezizomycotina</taxon>
        <taxon>Eurotiomycetes</taxon>
        <taxon>Eurotiomycetidae</taxon>
        <taxon>Eurotiales</taxon>
        <taxon>Aspergillaceae</taxon>
        <taxon>Aspergillus</taxon>
        <taxon>Aspergillus subgen. Circumdati</taxon>
    </lineage>
</organism>
<dbReference type="EMBL" id="QUQM01000007">
    <property type="protein sequence ID" value="KAA8645772.1"/>
    <property type="molecule type" value="Genomic_DNA"/>
</dbReference>
<gene>
    <name evidence="2" type="ORF">ATNIH1004_007191</name>
</gene>
<proteinExistence type="predicted"/>
<dbReference type="VEuPathDB" id="FungiDB:EYZ11_005168"/>
<reference evidence="2 3" key="1">
    <citation type="submission" date="2019-08" db="EMBL/GenBank/DDBJ databases">
        <title>The genome sequence of a newly discovered highly antifungal drug resistant Aspergillus species, Aspergillus tanneri NIH 1004.</title>
        <authorList>
            <person name="Mounaud S."/>
            <person name="Singh I."/>
            <person name="Joardar V."/>
            <person name="Pakala S."/>
            <person name="Pakala S."/>
            <person name="Venepally P."/>
            <person name="Chung J.K."/>
            <person name="Losada L."/>
            <person name="Nierman W.C."/>
        </authorList>
    </citation>
    <scope>NUCLEOTIDE SEQUENCE [LARGE SCALE GENOMIC DNA]</scope>
    <source>
        <strain evidence="2 3">NIH1004</strain>
    </source>
</reference>
<dbReference type="RefSeq" id="XP_033425133.1">
    <property type="nucleotide sequence ID" value="XM_033571818.1"/>
</dbReference>
<evidence type="ECO:0000313" key="2">
    <source>
        <dbReference type="EMBL" id="KAA8645772.1"/>
    </source>
</evidence>
<dbReference type="GeneID" id="54329893"/>
<dbReference type="Proteomes" id="UP000324241">
    <property type="component" value="Unassembled WGS sequence"/>
</dbReference>
<dbReference type="AlphaFoldDB" id="A0A5M9MFM1"/>
<feature type="compositionally biased region" description="Polar residues" evidence="1">
    <location>
        <begin position="197"/>
        <end position="218"/>
    </location>
</feature>
<name>A0A5M9MFM1_9EURO</name>
<evidence type="ECO:0000256" key="1">
    <source>
        <dbReference type="SAM" id="MobiDB-lite"/>
    </source>
</evidence>
<protein>
    <submittedName>
        <fullName evidence="2">Uncharacterized protein</fullName>
    </submittedName>
</protein>